<proteinExistence type="predicted"/>
<dbReference type="VEuPathDB" id="FungiDB:HMPREF1541_09754"/>
<dbReference type="EMBL" id="KB822713">
    <property type="protein sequence ID" value="ETN44879.1"/>
    <property type="molecule type" value="Genomic_DNA"/>
</dbReference>
<evidence type="ECO:0000313" key="3">
    <source>
        <dbReference type="Proteomes" id="UP000030752"/>
    </source>
</evidence>
<dbReference type="Proteomes" id="UP000030752">
    <property type="component" value="Unassembled WGS sequence"/>
</dbReference>
<dbReference type="OrthoDB" id="4140225at2759"/>
<evidence type="ECO:0000256" key="1">
    <source>
        <dbReference type="SAM" id="MobiDB-lite"/>
    </source>
</evidence>
<feature type="compositionally biased region" description="Polar residues" evidence="1">
    <location>
        <begin position="55"/>
        <end position="74"/>
    </location>
</feature>
<dbReference type="HOGENOM" id="CLU_813903_0_0_1"/>
<keyword evidence="3" id="KW-1185">Reference proteome</keyword>
<sequence>MEGLPKIAVLPPIALEEGELLSICRKYTEIDFGSEKSSRIDVDDSGLAQGGLANNEHSPSPQQQNALNLNSSPASHHERDNESSQLTCSTTHTTPLKHLVVSNTSRLRNEYTTFLSELLVCDLPLEATTYFKSLASQIVQIGGHLQLHQHNENKQDAEDMLMEEAQELVHLLESSSKNCAEQIKNIEHVKSLAAFTLVPTDVALWSNYRQRVSLVSRNLALPSLSEYSLIEALIQVHDAYVHDTYLQLTNRGAPTAESMLSTTLRTMIDDLTTTVHNLLIVYERWLRASQLFRATHMLPLLRRIQDSPWVRREIEQLEINIEMARMSLQKKYESGEIERVLQEDQLRGAEMLAERRSKSSVLPGQLGRGDGLSTGSGKGNGKAKIGRAGTRVRREHTM</sequence>
<protein>
    <submittedName>
        <fullName evidence="2">Uncharacterized protein</fullName>
    </submittedName>
</protein>
<organism evidence="2 3">
    <name type="scientific">Cyphellophora europaea (strain CBS 101466)</name>
    <name type="common">Phialophora europaea</name>
    <dbReference type="NCBI Taxonomy" id="1220924"/>
    <lineage>
        <taxon>Eukaryota</taxon>
        <taxon>Fungi</taxon>
        <taxon>Dikarya</taxon>
        <taxon>Ascomycota</taxon>
        <taxon>Pezizomycotina</taxon>
        <taxon>Eurotiomycetes</taxon>
        <taxon>Chaetothyriomycetidae</taxon>
        <taxon>Chaetothyriales</taxon>
        <taxon>Cyphellophoraceae</taxon>
        <taxon>Cyphellophora</taxon>
    </lineage>
</organism>
<feature type="region of interest" description="Disordered" evidence="1">
    <location>
        <begin position="43"/>
        <end position="90"/>
    </location>
</feature>
<dbReference type="RefSeq" id="XP_008712649.1">
    <property type="nucleotide sequence ID" value="XM_008714427.1"/>
</dbReference>
<dbReference type="GeneID" id="19977093"/>
<feature type="compositionally biased region" description="Gly residues" evidence="1">
    <location>
        <begin position="366"/>
        <end position="380"/>
    </location>
</feature>
<accession>W2SAH2</accession>
<name>W2SAH2_CYPE1</name>
<dbReference type="InParanoid" id="W2SAH2"/>
<dbReference type="AlphaFoldDB" id="W2SAH2"/>
<evidence type="ECO:0000313" key="2">
    <source>
        <dbReference type="EMBL" id="ETN44879.1"/>
    </source>
</evidence>
<gene>
    <name evidence="2" type="ORF">HMPREF1541_09754</name>
</gene>
<dbReference type="eggNOG" id="ENOG502T3Q8">
    <property type="taxonomic scope" value="Eukaryota"/>
</dbReference>
<reference evidence="2 3" key="1">
    <citation type="submission" date="2013-03" db="EMBL/GenBank/DDBJ databases">
        <title>The Genome Sequence of Phialophora europaea CBS 101466.</title>
        <authorList>
            <consortium name="The Broad Institute Genomics Platform"/>
            <person name="Cuomo C."/>
            <person name="de Hoog S."/>
            <person name="Gorbushina A."/>
            <person name="Walker B."/>
            <person name="Young S.K."/>
            <person name="Zeng Q."/>
            <person name="Gargeya S."/>
            <person name="Fitzgerald M."/>
            <person name="Haas B."/>
            <person name="Abouelleil A."/>
            <person name="Allen A.W."/>
            <person name="Alvarado L."/>
            <person name="Arachchi H.M."/>
            <person name="Berlin A.M."/>
            <person name="Chapman S.B."/>
            <person name="Gainer-Dewar J."/>
            <person name="Goldberg J."/>
            <person name="Griggs A."/>
            <person name="Gujja S."/>
            <person name="Hansen M."/>
            <person name="Howarth C."/>
            <person name="Imamovic A."/>
            <person name="Ireland A."/>
            <person name="Larimer J."/>
            <person name="McCowan C."/>
            <person name="Murphy C."/>
            <person name="Pearson M."/>
            <person name="Poon T.W."/>
            <person name="Priest M."/>
            <person name="Roberts A."/>
            <person name="Saif S."/>
            <person name="Shea T."/>
            <person name="Sisk P."/>
            <person name="Sykes S."/>
            <person name="Wortman J."/>
            <person name="Nusbaum C."/>
            <person name="Birren B."/>
        </authorList>
    </citation>
    <scope>NUCLEOTIDE SEQUENCE [LARGE SCALE GENOMIC DNA]</scope>
    <source>
        <strain evidence="2 3">CBS 101466</strain>
    </source>
</reference>
<feature type="region of interest" description="Disordered" evidence="1">
    <location>
        <begin position="352"/>
        <end position="398"/>
    </location>
</feature>